<organism evidence="1 2">
    <name type="scientific">Diversispora eburnea</name>
    <dbReference type="NCBI Taxonomy" id="1213867"/>
    <lineage>
        <taxon>Eukaryota</taxon>
        <taxon>Fungi</taxon>
        <taxon>Fungi incertae sedis</taxon>
        <taxon>Mucoromycota</taxon>
        <taxon>Glomeromycotina</taxon>
        <taxon>Glomeromycetes</taxon>
        <taxon>Diversisporales</taxon>
        <taxon>Diversisporaceae</taxon>
        <taxon>Diversispora</taxon>
    </lineage>
</organism>
<evidence type="ECO:0000313" key="2">
    <source>
        <dbReference type="Proteomes" id="UP000789706"/>
    </source>
</evidence>
<accession>A0A9N9BRT6</accession>
<gene>
    <name evidence="1" type="ORF">DEBURN_LOCUS8402</name>
</gene>
<dbReference type="EMBL" id="CAJVPK010001224">
    <property type="protein sequence ID" value="CAG8577493.1"/>
    <property type="molecule type" value="Genomic_DNA"/>
</dbReference>
<dbReference type="AlphaFoldDB" id="A0A9N9BRT6"/>
<comment type="caution">
    <text evidence="1">The sequence shown here is derived from an EMBL/GenBank/DDBJ whole genome shotgun (WGS) entry which is preliminary data.</text>
</comment>
<proteinExistence type="predicted"/>
<reference evidence="1" key="1">
    <citation type="submission" date="2021-06" db="EMBL/GenBank/DDBJ databases">
        <authorList>
            <person name="Kallberg Y."/>
            <person name="Tangrot J."/>
            <person name="Rosling A."/>
        </authorList>
    </citation>
    <scope>NUCLEOTIDE SEQUENCE</scope>
    <source>
        <strain evidence="1">AZ414A</strain>
    </source>
</reference>
<dbReference type="Proteomes" id="UP000789706">
    <property type="component" value="Unassembled WGS sequence"/>
</dbReference>
<evidence type="ECO:0000313" key="1">
    <source>
        <dbReference type="EMBL" id="CAG8577493.1"/>
    </source>
</evidence>
<protein>
    <submittedName>
        <fullName evidence="1">6770_t:CDS:1</fullName>
    </submittedName>
</protein>
<dbReference type="OrthoDB" id="2312045at2759"/>
<name>A0A9N9BRT6_9GLOM</name>
<keyword evidence="2" id="KW-1185">Reference proteome</keyword>
<sequence>MSNKPPKLPSDCIEEILKILNDNGEKGSLHSWTLVNRSLGQVAISLLWSNPFDQILLENHSRSHLLIQTYLSCLDKEKRQILLDEGLDIPLKSSLFDYPIFLKKLRIEVLQLSLVQWWTNNTTYRIRNKANFYILDAILSELLINKCNGLKLLSFDTQINYGIADFASFSGIQNTICSLKEFRINCGCPDHSGYLANLLSLIIENSQRITHLVITPHDDGAITCQIPKLIESQINLEKFSMIYSFAGSFNPNRSASIYSALTSQKDSLTHADFRKIYIEPNSLEILAKCNKLRSLYFVNCQQEQDITLCDSLIQLPITKLVLNNSLGKNSLTNTTCTSIIMMAASTLVELTIDYLTPEVVEVINTQIPNLNSLAIRTTTLPLLNFISQSTVEHLALSDFGTESNLFSITFLQQLGRLLPITLKHLQIECRYNVAPESLTALLEECKAPLNIISLDVEIFDDTLLEVIADYARETGKRLKELRIGKDTTIEYDEKLCKKLTTVISSINQDYVDPWPLLIERRDPLWKDLDS</sequence>